<evidence type="ECO:0000313" key="12">
    <source>
        <dbReference type="EMBL" id="MFD1206991.1"/>
    </source>
</evidence>
<gene>
    <name evidence="9 12" type="primary">pheA</name>
    <name evidence="12" type="ORF">ACFQ38_17980</name>
</gene>
<keyword evidence="6 9" id="KW-0584">Phenylalanine biosynthesis</keyword>
<sequence length="295" mass="33237">MTEKDYTPTVAYLGPEASFTHIAATYMFGRTGLRPFPTIPDCIEAVAKGHVAYAIVPLENALEGSVPLTIDYLFHGSELFINAEMSIPIEQHLMVHKEQKNAVAQIESVQSHPHALAQCHKFLQYHYRKVPLFQTTSTAAAAKYVSEHPEQCIAAIGNRLAAEQYGLHIAEENIHDFHFNHTRFVVLSLRKGSLDRKGHSDKPKTTLMVKLPEEDRSGVLHQILSVFAWRKLNLSKIESRPLKTGLGNYFFIIDVLEDENHPMMIGAKEELAALNCSIRSFGSYFTYDQEISERA</sequence>
<dbReference type="InterPro" id="IPR045865">
    <property type="entry name" value="ACT-like_dom_sf"/>
</dbReference>
<reference evidence="13" key="1">
    <citation type="journal article" date="2019" name="Int. J. Syst. Evol. Microbiol.">
        <title>The Global Catalogue of Microorganisms (GCM) 10K type strain sequencing project: providing services to taxonomists for standard genome sequencing and annotation.</title>
        <authorList>
            <consortium name="The Broad Institute Genomics Platform"/>
            <consortium name="The Broad Institute Genome Sequencing Center for Infectious Disease"/>
            <person name="Wu L."/>
            <person name="Ma J."/>
        </authorList>
    </citation>
    <scope>NUCLEOTIDE SEQUENCE [LARGE SCALE GENOMIC DNA]</scope>
    <source>
        <strain evidence="13">CCUG 53915</strain>
    </source>
</reference>
<comment type="caution">
    <text evidence="12">The sequence shown here is derived from an EMBL/GenBank/DDBJ whole genome shotgun (WGS) entry which is preliminary data.</text>
</comment>
<dbReference type="Gene3D" id="3.30.70.260">
    <property type="match status" value="1"/>
</dbReference>
<evidence type="ECO:0000256" key="9">
    <source>
        <dbReference type="RuleBase" id="RU361254"/>
    </source>
</evidence>
<keyword evidence="5 9" id="KW-0057">Aromatic amino acid biosynthesis</keyword>
<feature type="domain" description="Prephenate dehydratase" evidence="10">
    <location>
        <begin position="9"/>
        <end position="189"/>
    </location>
</feature>
<name>A0ABW3U1N3_9BACL</name>
<organism evidence="12 13">
    <name type="scientific">Sporosarcina contaminans</name>
    <dbReference type="NCBI Taxonomy" id="633403"/>
    <lineage>
        <taxon>Bacteria</taxon>
        <taxon>Bacillati</taxon>
        <taxon>Bacillota</taxon>
        <taxon>Bacilli</taxon>
        <taxon>Bacillales</taxon>
        <taxon>Caryophanaceae</taxon>
        <taxon>Sporosarcina</taxon>
    </lineage>
</organism>
<dbReference type="InterPro" id="IPR002912">
    <property type="entry name" value="ACT_dom"/>
</dbReference>
<dbReference type="NCBIfam" id="NF008865">
    <property type="entry name" value="PRK11898.1"/>
    <property type="match status" value="1"/>
</dbReference>
<evidence type="ECO:0000256" key="1">
    <source>
        <dbReference type="ARBA" id="ARBA00004741"/>
    </source>
</evidence>
<dbReference type="InterPro" id="IPR001086">
    <property type="entry name" value="Preph_deHydtase"/>
</dbReference>
<dbReference type="InterPro" id="IPR008242">
    <property type="entry name" value="Chor_mutase/pphenate_deHydtase"/>
</dbReference>
<dbReference type="GO" id="GO:0004664">
    <property type="term" value="F:prephenate dehydratase activity"/>
    <property type="evidence" value="ECO:0007669"/>
    <property type="project" value="UniProtKB-EC"/>
</dbReference>
<keyword evidence="13" id="KW-1185">Reference proteome</keyword>
<comment type="catalytic activity">
    <reaction evidence="8 9">
        <text>prephenate + H(+) = 3-phenylpyruvate + CO2 + H2O</text>
        <dbReference type="Rhea" id="RHEA:21648"/>
        <dbReference type="ChEBI" id="CHEBI:15377"/>
        <dbReference type="ChEBI" id="CHEBI:15378"/>
        <dbReference type="ChEBI" id="CHEBI:16526"/>
        <dbReference type="ChEBI" id="CHEBI:18005"/>
        <dbReference type="ChEBI" id="CHEBI:29934"/>
        <dbReference type="EC" id="4.2.1.51"/>
    </reaction>
</comment>
<dbReference type="EC" id="4.2.1.51" evidence="2 9"/>
<feature type="domain" description="ACT" evidence="11">
    <location>
        <begin position="208"/>
        <end position="285"/>
    </location>
</feature>
<dbReference type="PANTHER" id="PTHR21022:SF19">
    <property type="entry name" value="PREPHENATE DEHYDRATASE-RELATED"/>
    <property type="match status" value="1"/>
</dbReference>
<dbReference type="EMBL" id="JBHTLT010000133">
    <property type="protein sequence ID" value="MFD1206991.1"/>
    <property type="molecule type" value="Genomic_DNA"/>
</dbReference>
<dbReference type="Gene3D" id="3.40.190.10">
    <property type="entry name" value="Periplasmic binding protein-like II"/>
    <property type="match status" value="2"/>
</dbReference>
<keyword evidence="7 9" id="KW-0456">Lyase</keyword>
<accession>A0ABW3U1N3</accession>
<evidence type="ECO:0000256" key="2">
    <source>
        <dbReference type="ARBA" id="ARBA00013147"/>
    </source>
</evidence>
<dbReference type="Proteomes" id="UP001597231">
    <property type="component" value="Unassembled WGS sequence"/>
</dbReference>
<dbReference type="Pfam" id="PF00800">
    <property type="entry name" value="PDT"/>
    <property type="match status" value="1"/>
</dbReference>
<evidence type="ECO:0000256" key="7">
    <source>
        <dbReference type="ARBA" id="ARBA00023239"/>
    </source>
</evidence>
<dbReference type="CDD" id="cd04905">
    <property type="entry name" value="ACT_CM-PDT"/>
    <property type="match status" value="1"/>
</dbReference>
<evidence type="ECO:0000313" key="13">
    <source>
        <dbReference type="Proteomes" id="UP001597231"/>
    </source>
</evidence>
<evidence type="ECO:0000256" key="4">
    <source>
        <dbReference type="ARBA" id="ARBA00022605"/>
    </source>
</evidence>
<dbReference type="RefSeq" id="WP_336824353.1">
    <property type="nucleotide sequence ID" value="NZ_JBHTLT010000133.1"/>
</dbReference>
<dbReference type="InterPro" id="IPR018528">
    <property type="entry name" value="Preph_deHydtase_CS"/>
</dbReference>
<proteinExistence type="predicted"/>
<dbReference type="SUPFAM" id="SSF53850">
    <property type="entry name" value="Periplasmic binding protein-like II"/>
    <property type="match status" value="1"/>
</dbReference>
<evidence type="ECO:0000256" key="8">
    <source>
        <dbReference type="ARBA" id="ARBA00047848"/>
    </source>
</evidence>
<dbReference type="PANTHER" id="PTHR21022">
    <property type="entry name" value="PREPHENATE DEHYDRATASE P PROTEIN"/>
    <property type="match status" value="1"/>
</dbReference>
<comment type="pathway">
    <text evidence="1 9">Amino-acid biosynthesis; L-phenylalanine biosynthesis; phenylpyruvate from prephenate: step 1/1.</text>
</comment>
<dbReference type="CDD" id="cd13633">
    <property type="entry name" value="PBP2_Sa-PDT_like"/>
    <property type="match status" value="1"/>
</dbReference>
<evidence type="ECO:0000259" key="10">
    <source>
        <dbReference type="PROSITE" id="PS51171"/>
    </source>
</evidence>
<keyword evidence="4 9" id="KW-0028">Amino-acid biosynthesis</keyword>
<dbReference type="PIRSF" id="PIRSF001500">
    <property type="entry name" value="Chor_mut_pdt_Ppr"/>
    <property type="match status" value="1"/>
</dbReference>
<evidence type="ECO:0000256" key="5">
    <source>
        <dbReference type="ARBA" id="ARBA00023141"/>
    </source>
</evidence>
<dbReference type="PROSITE" id="PS51671">
    <property type="entry name" value="ACT"/>
    <property type="match status" value="1"/>
</dbReference>
<evidence type="ECO:0000259" key="11">
    <source>
        <dbReference type="PROSITE" id="PS51671"/>
    </source>
</evidence>
<protein>
    <recommendedName>
        <fullName evidence="3 9">Prephenate dehydratase</fullName>
        <shortName evidence="9">PDT</shortName>
        <ecNumber evidence="2 9">4.2.1.51</ecNumber>
    </recommendedName>
</protein>
<dbReference type="SUPFAM" id="SSF55021">
    <property type="entry name" value="ACT-like"/>
    <property type="match status" value="1"/>
</dbReference>
<evidence type="ECO:0000256" key="6">
    <source>
        <dbReference type="ARBA" id="ARBA00023222"/>
    </source>
</evidence>
<dbReference type="PROSITE" id="PS00858">
    <property type="entry name" value="PREPHENATE_DEHYDR_2"/>
    <property type="match status" value="1"/>
</dbReference>
<evidence type="ECO:0000256" key="3">
    <source>
        <dbReference type="ARBA" id="ARBA00021872"/>
    </source>
</evidence>
<dbReference type="PROSITE" id="PS51171">
    <property type="entry name" value="PREPHENATE_DEHYDR_3"/>
    <property type="match status" value="1"/>
</dbReference>